<proteinExistence type="predicted"/>
<gene>
    <name evidence="1" type="ORF">LSAT_V11C200074990</name>
</gene>
<protein>
    <submittedName>
        <fullName evidence="1">Uncharacterized protein</fullName>
    </submittedName>
</protein>
<name>A0A9R1WCK5_LACSA</name>
<evidence type="ECO:0000313" key="2">
    <source>
        <dbReference type="Proteomes" id="UP000235145"/>
    </source>
</evidence>
<dbReference type="Proteomes" id="UP000235145">
    <property type="component" value="Unassembled WGS sequence"/>
</dbReference>
<reference evidence="1 2" key="1">
    <citation type="journal article" date="2017" name="Nat. Commun.">
        <title>Genome assembly with in vitro proximity ligation data and whole-genome triplication in lettuce.</title>
        <authorList>
            <person name="Reyes-Chin-Wo S."/>
            <person name="Wang Z."/>
            <person name="Yang X."/>
            <person name="Kozik A."/>
            <person name="Arikit S."/>
            <person name="Song C."/>
            <person name="Xia L."/>
            <person name="Froenicke L."/>
            <person name="Lavelle D.O."/>
            <person name="Truco M.J."/>
            <person name="Xia R."/>
            <person name="Zhu S."/>
            <person name="Xu C."/>
            <person name="Xu H."/>
            <person name="Xu X."/>
            <person name="Cox K."/>
            <person name="Korf I."/>
            <person name="Meyers B.C."/>
            <person name="Michelmore R.W."/>
        </authorList>
    </citation>
    <scope>NUCLEOTIDE SEQUENCE [LARGE SCALE GENOMIC DNA]</scope>
    <source>
        <strain evidence="2">cv. Salinas</strain>
        <tissue evidence="1">Seedlings</tissue>
    </source>
</reference>
<dbReference type="PANTHER" id="PTHR11697:SF230">
    <property type="entry name" value="ZINC FINGER, MYM DOMAIN CONTAINING 1"/>
    <property type="match status" value="1"/>
</dbReference>
<evidence type="ECO:0000313" key="1">
    <source>
        <dbReference type="EMBL" id="KAJ0221373.1"/>
    </source>
</evidence>
<accession>A0A9R1WCK5</accession>
<keyword evidence="2" id="KW-1185">Reference proteome</keyword>
<organism evidence="1 2">
    <name type="scientific">Lactuca sativa</name>
    <name type="common">Garden lettuce</name>
    <dbReference type="NCBI Taxonomy" id="4236"/>
    <lineage>
        <taxon>Eukaryota</taxon>
        <taxon>Viridiplantae</taxon>
        <taxon>Streptophyta</taxon>
        <taxon>Embryophyta</taxon>
        <taxon>Tracheophyta</taxon>
        <taxon>Spermatophyta</taxon>
        <taxon>Magnoliopsida</taxon>
        <taxon>eudicotyledons</taxon>
        <taxon>Gunneridae</taxon>
        <taxon>Pentapetalae</taxon>
        <taxon>asterids</taxon>
        <taxon>campanulids</taxon>
        <taxon>Asterales</taxon>
        <taxon>Asteraceae</taxon>
        <taxon>Cichorioideae</taxon>
        <taxon>Cichorieae</taxon>
        <taxon>Lactucinae</taxon>
        <taxon>Lactuca</taxon>
    </lineage>
</organism>
<sequence>MFLRREEFDISKIRGQDYDGATCAFHKRHYELQKASATTNEHLLELGEIESSKCLNKVGTLGKVCDTHWGSHFCLLCCLLNMLFLERESA</sequence>
<dbReference type="AlphaFoldDB" id="A0A9R1WCK5"/>
<dbReference type="EMBL" id="NBSK02000002">
    <property type="protein sequence ID" value="KAJ0221373.1"/>
    <property type="molecule type" value="Genomic_DNA"/>
</dbReference>
<dbReference type="PANTHER" id="PTHR11697">
    <property type="entry name" value="GENERAL TRANSCRIPTION FACTOR 2-RELATED ZINC FINGER PROTEIN"/>
    <property type="match status" value="1"/>
</dbReference>
<dbReference type="InterPro" id="IPR055298">
    <property type="entry name" value="AtLOH3-like"/>
</dbReference>
<comment type="caution">
    <text evidence="1">The sequence shown here is derived from an EMBL/GenBank/DDBJ whole genome shotgun (WGS) entry which is preliminary data.</text>
</comment>